<dbReference type="SUPFAM" id="SSF55186">
    <property type="entry name" value="ThrRS/AlaRS common domain"/>
    <property type="match status" value="1"/>
</dbReference>
<dbReference type="Proteomes" id="UP001152798">
    <property type="component" value="Chromosome 4"/>
</dbReference>
<dbReference type="PROSITE" id="PS51880">
    <property type="entry name" value="TGS"/>
    <property type="match status" value="1"/>
</dbReference>
<dbReference type="InterPro" id="IPR050062">
    <property type="entry name" value="Pro-tRNA_synthetase"/>
</dbReference>
<reference evidence="9" key="1">
    <citation type="submission" date="2022-01" db="EMBL/GenBank/DDBJ databases">
        <authorList>
            <person name="King R."/>
        </authorList>
    </citation>
    <scope>NUCLEOTIDE SEQUENCE</scope>
</reference>
<dbReference type="PANTHER" id="PTHR42753:SF9">
    <property type="entry name" value="LARGE RIBOSOMAL SUBUNIT PROTEIN ML39"/>
    <property type="match status" value="1"/>
</dbReference>
<evidence type="ECO:0000256" key="7">
    <source>
        <dbReference type="ARBA" id="ARBA00075914"/>
    </source>
</evidence>
<organism evidence="9 10">
    <name type="scientific">Nezara viridula</name>
    <name type="common">Southern green stink bug</name>
    <name type="synonym">Cimex viridulus</name>
    <dbReference type="NCBI Taxonomy" id="85310"/>
    <lineage>
        <taxon>Eukaryota</taxon>
        <taxon>Metazoa</taxon>
        <taxon>Ecdysozoa</taxon>
        <taxon>Arthropoda</taxon>
        <taxon>Hexapoda</taxon>
        <taxon>Insecta</taxon>
        <taxon>Pterygota</taxon>
        <taxon>Neoptera</taxon>
        <taxon>Paraneoptera</taxon>
        <taxon>Hemiptera</taxon>
        <taxon>Heteroptera</taxon>
        <taxon>Panheteroptera</taxon>
        <taxon>Pentatomomorpha</taxon>
        <taxon>Pentatomoidea</taxon>
        <taxon>Pentatomidae</taxon>
        <taxon>Pentatominae</taxon>
        <taxon>Nezara</taxon>
    </lineage>
</organism>
<evidence type="ECO:0000256" key="2">
    <source>
        <dbReference type="ARBA" id="ARBA00022980"/>
    </source>
</evidence>
<accession>A0A9P0HDP6</accession>
<name>A0A9P0HDP6_NEZVI</name>
<dbReference type="InterPro" id="IPR018163">
    <property type="entry name" value="Thr/Ala-tRNA-synth_IIc_edit"/>
</dbReference>
<evidence type="ECO:0000313" key="10">
    <source>
        <dbReference type="Proteomes" id="UP001152798"/>
    </source>
</evidence>
<dbReference type="AlphaFoldDB" id="A0A9P0HDP6"/>
<dbReference type="Gene3D" id="3.30.980.10">
    <property type="entry name" value="Threonyl-trna Synthetase, Chain A, domain 2"/>
    <property type="match status" value="1"/>
</dbReference>
<dbReference type="GO" id="GO:0000166">
    <property type="term" value="F:nucleotide binding"/>
    <property type="evidence" value="ECO:0007669"/>
    <property type="project" value="InterPro"/>
</dbReference>
<dbReference type="EMBL" id="OV725080">
    <property type="protein sequence ID" value="CAH1400068.1"/>
    <property type="molecule type" value="Genomic_DNA"/>
</dbReference>
<evidence type="ECO:0000256" key="6">
    <source>
        <dbReference type="ARBA" id="ARBA00071662"/>
    </source>
</evidence>
<evidence type="ECO:0000256" key="3">
    <source>
        <dbReference type="ARBA" id="ARBA00023128"/>
    </source>
</evidence>
<comment type="similarity">
    <text evidence="5">Belongs to the mitochondrion-specific ribosomal protein mL39 family.</text>
</comment>
<feature type="domain" description="TGS" evidence="8">
    <location>
        <begin position="47"/>
        <end position="116"/>
    </location>
</feature>
<dbReference type="GO" id="GO:0005739">
    <property type="term" value="C:mitochondrion"/>
    <property type="evidence" value="ECO:0007669"/>
    <property type="project" value="UniProtKB-SubCell"/>
</dbReference>
<dbReference type="Pfam" id="PF02824">
    <property type="entry name" value="TGS"/>
    <property type="match status" value="1"/>
</dbReference>
<dbReference type="PANTHER" id="PTHR42753">
    <property type="entry name" value="MITOCHONDRIAL RIBOSOME PROTEIN L39/PROLYL-TRNA LIGASE FAMILY MEMBER"/>
    <property type="match status" value="1"/>
</dbReference>
<dbReference type="GO" id="GO:0005840">
    <property type="term" value="C:ribosome"/>
    <property type="evidence" value="ECO:0007669"/>
    <property type="project" value="UniProtKB-KW"/>
</dbReference>
<dbReference type="OrthoDB" id="5870821at2759"/>
<keyword evidence="3" id="KW-0496">Mitochondrion</keyword>
<protein>
    <recommendedName>
        <fullName evidence="6">Large ribosomal subunit protein mL39</fullName>
    </recommendedName>
    <alternativeName>
        <fullName evidence="7">39S ribosomal protein L39, mitochondrial</fullName>
    </alternativeName>
</protein>
<evidence type="ECO:0000256" key="5">
    <source>
        <dbReference type="ARBA" id="ARBA00061231"/>
    </source>
</evidence>
<keyword evidence="10" id="KW-1185">Reference proteome</keyword>
<dbReference type="Gene3D" id="3.10.20.30">
    <property type="match status" value="1"/>
</dbReference>
<evidence type="ECO:0000259" key="8">
    <source>
        <dbReference type="PROSITE" id="PS51880"/>
    </source>
</evidence>
<comment type="subcellular location">
    <subcellularLocation>
        <location evidence="1">Mitochondrion</location>
    </subcellularLocation>
</comment>
<gene>
    <name evidence="9" type="ORF">NEZAVI_LOCUS9380</name>
</gene>
<dbReference type="FunFam" id="3.30.980.10:FF:000006">
    <property type="entry name" value="39S ribosomal protein L39, mitochondrial"/>
    <property type="match status" value="1"/>
</dbReference>
<evidence type="ECO:0000256" key="1">
    <source>
        <dbReference type="ARBA" id="ARBA00004173"/>
    </source>
</evidence>
<keyword evidence="4" id="KW-0687">Ribonucleoprotein</keyword>
<sequence length="320" mass="36433">MKYIRNYRKSFQLVIFCRQASYSSVSVVRNQNEIFDNELARQTSDIGRIEKITVNVHEKIKNETFSMNKHLSTPFNVAQHISKWMVEKSALALVDNSKVWDMHKPLEDDCSLRFLSFTDEDPHHVNKAFWRTCSFVLGAVIQNAFNDSIKVLLHSFPSPQITSGSFVHDAMVSLDDWKPSSDELRCLSADMLKLSLKELPIERLTVKEQLAQEIFAENKFKLQQIPDISKNSGGKVTLYRVGSHIDISKGPMISNTSLIGRCSVTSVHSIETDNGKLYRFQGIALPKGLLLNHFAYKILEDRSTKLNTKDYGSTKKQAMV</sequence>
<dbReference type="GO" id="GO:1990904">
    <property type="term" value="C:ribonucleoprotein complex"/>
    <property type="evidence" value="ECO:0007669"/>
    <property type="project" value="UniProtKB-KW"/>
</dbReference>
<dbReference type="InterPro" id="IPR012675">
    <property type="entry name" value="Beta-grasp_dom_sf"/>
</dbReference>
<dbReference type="InterPro" id="IPR004095">
    <property type="entry name" value="TGS"/>
</dbReference>
<proteinExistence type="inferred from homology"/>
<dbReference type="CDD" id="cd01667">
    <property type="entry name" value="TGS_ThrRS"/>
    <property type="match status" value="1"/>
</dbReference>
<evidence type="ECO:0000256" key="4">
    <source>
        <dbReference type="ARBA" id="ARBA00023274"/>
    </source>
</evidence>
<dbReference type="GO" id="GO:0003723">
    <property type="term" value="F:RNA binding"/>
    <property type="evidence" value="ECO:0007669"/>
    <property type="project" value="TreeGrafter"/>
</dbReference>
<evidence type="ECO:0000313" key="9">
    <source>
        <dbReference type="EMBL" id="CAH1400068.1"/>
    </source>
</evidence>
<keyword evidence="2" id="KW-0689">Ribosomal protein</keyword>